<dbReference type="KEGG" id="ppet:C9I82_046"/>
<evidence type="ECO:0000256" key="1">
    <source>
        <dbReference type="ARBA" id="ARBA00004496"/>
    </source>
</evidence>
<evidence type="ECO:0000256" key="6">
    <source>
        <dbReference type="PIRSR" id="PIRSR006223-50"/>
    </source>
</evidence>
<reference evidence="7 8" key="1">
    <citation type="submission" date="2018-03" db="EMBL/GenBank/DDBJ databases">
        <title>A parallel universe: an anciently diverged bacterial symbiosis in a Hawaiian planthopper (Hemiptera: Cixiidae) reveals rearranged nutritional responsibilities.</title>
        <authorList>
            <person name="Bennett G."/>
            <person name="Mao M."/>
        </authorList>
    </citation>
    <scope>NUCLEOTIDE SEQUENCE [LARGE SCALE GENOMIC DNA]</scope>
    <source>
        <strain evidence="7 8">OLIH</strain>
    </source>
</reference>
<dbReference type="NCBIfam" id="TIGR03342">
    <property type="entry name" value="dsrC_tusE_dsvC"/>
    <property type="match status" value="1"/>
</dbReference>
<dbReference type="SUPFAM" id="SSF69721">
    <property type="entry name" value="DsrC, the gamma subunit of dissimilatory sulfite reductase"/>
    <property type="match status" value="1"/>
</dbReference>
<sequence length="116" mass="13898">MLKIILFFILLNKKFMKFDYSGHLKNFYDWDKKIAHEIAKKENILLNEDHWKIIYFIREFYSVYKILPKTRIIVKSISFKLNTTVKNSVYLFMLYPKGIITQASKIAGIPKSIHCF</sequence>
<dbReference type="GO" id="GO:0005737">
    <property type="term" value="C:cytoplasm"/>
    <property type="evidence" value="ECO:0007669"/>
    <property type="project" value="UniProtKB-SubCell"/>
</dbReference>
<name>A0A346DZ70_9ENTR</name>
<keyword evidence="5 7" id="KW-0808">Transferase</keyword>
<dbReference type="Proteomes" id="UP000256856">
    <property type="component" value="Chromosome"/>
</dbReference>
<dbReference type="PANTHER" id="PTHR37010:SF1">
    <property type="entry name" value="SULFURTRANSFERASE TUSE"/>
    <property type="match status" value="1"/>
</dbReference>
<dbReference type="Gene3D" id="3.30.1420.10">
    <property type="match status" value="1"/>
</dbReference>
<proteinExistence type="inferred from homology"/>
<dbReference type="PANTHER" id="PTHR37010">
    <property type="entry name" value="SULFURTRANSFERASE TUSE"/>
    <property type="match status" value="1"/>
</dbReference>
<dbReference type="EMBL" id="CP028374">
    <property type="protein sequence ID" value="AXN02025.1"/>
    <property type="molecule type" value="Genomic_DNA"/>
</dbReference>
<feature type="active site" description="Cysteine persulfide intermediate" evidence="6">
    <location>
        <position position="115"/>
    </location>
</feature>
<gene>
    <name evidence="7" type="ORF">C9I82_046</name>
</gene>
<dbReference type="InterPro" id="IPR007453">
    <property type="entry name" value="DsrC/TusE"/>
</dbReference>
<comment type="function">
    <text evidence="3">Part of a sulfur-relay system required for 2-thiolation of 5-methylaminomethyl-2-thiouridine (mnm(5)s(2)U) at tRNA wobble positions. Could accept sulfur from TusD.</text>
</comment>
<keyword evidence="8" id="KW-1185">Reference proteome</keyword>
<comment type="similarity">
    <text evidence="5">Belongs to the dsrC/tusE family.</text>
</comment>
<evidence type="ECO:0000256" key="5">
    <source>
        <dbReference type="PIRNR" id="PIRNR006223"/>
    </source>
</evidence>
<protein>
    <recommendedName>
        <fullName evidence="5">Sulfurtransferase</fullName>
        <ecNumber evidence="5">2.8.1.-</ecNumber>
    </recommendedName>
</protein>
<dbReference type="EC" id="2.8.1.-" evidence="5"/>
<evidence type="ECO:0000256" key="3">
    <source>
        <dbReference type="ARBA" id="ARBA00025277"/>
    </source>
</evidence>
<dbReference type="InterPro" id="IPR042072">
    <property type="entry name" value="DsrC-like_C"/>
</dbReference>
<dbReference type="Gene3D" id="1.10.10.370">
    <property type="entry name" value="DsrC-like protein, C-terminal domain"/>
    <property type="match status" value="1"/>
</dbReference>
<evidence type="ECO:0000256" key="4">
    <source>
        <dbReference type="ARBA" id="ARBA00025918"/>
    </source>
</evidence>
<dbReference type="PIRSF" id="PIRSF006223">
    <property type="entry name" value="DsrC_TusE"/>
    <property type="match status" value="1"/>
</dbReference>
<accession>A0A346DZ70</accession>
<keyword evidence="2" id="KW-0963">Cytoplasm</keyword>
<comment type="subcellular location">
    <subcellularLocation>
        <location evidence="1">Cytoplasm</location>
    </subcellularLocation>
</comment>
<dbReference type="InterPro" id="IPR043163">
    <property type="entry name" value="DsrC-like_N"/>
</dbReference>
<evidence type="ECO:0000313" key="8">
    <source>
        <dbReference type="Proteomes" id="UP000256856"/>
    </source>
</evidence>
<dbReference type="GO" id="GO:0016740">
    <property type="term" value="F:transferase activity"/>
    <property type="evidence" value="ECO:0007669"/>
    <property type="project" value="UniProtKB-KW"/>
</dbReference>
<dbReference type="InterPro" id="IPR025526">
    <property type="entry name" value="DsrC-like_dom_sf"/>
</dbReference>
<dbReference type="GO" id="GO:0002143">
    <property type="term" value="P:tRNA wobble position uridine thiolation"/>
    <property type="evidence" value="ECO:0007669"/>
    <property type="project" value="TreeGrafter"/>
</dbReference>
<dbReference type="AlphaFoldDB" id="A0A346DZ70"/>
<dbReference type="GO" id="GO:0097163">
    <property type="term" value="F:sulfur carrier activity"/>
    <property type="evidence" value="ECO:0007669"/>
    <property type="project" value="TreeGrafter"/>
</dbReference>
<organism evidence="7 8">
    <name type="scientific">Candidatus Purcelliella pentastirinorum</name>
    <dbReference type="NCBI Taxonomy" id="472834"/>
    <lineage>
        <taxon>Bacteria</taxon>
        <taxon>Pseudomonadati</taxon>
        <taxon>Pseudomonadota</taxon>
        <taxon>Gammaproteobacteria</taxon>
        <taxon>Enterobacterales</taxon>
        <taxon>Enterobacteriaceae</taxon>
        <taxon>Candidatus Purcelliella</taxon>
    </lineage>
</organism>
<dbReference type="Pfam" id="PF04358">
    <property type="entry name" value="DsrC"/>
    <property type="match status" value="1"/>
</dbReference>
<evidence type="ECO:0000313" key="7">
    <source>
        <dbReference type="EMBL" id="AXN02025.1"/>
    </source>
</evidence>
<comment type="subunit">
    <text evidence="4">Interacts with the TusBCD complex. Interacts with MnmA.</text>
</comment>
<evidence type="ECO:0000256" key="2">
    <source>
        <dbReference type="ARBA" id="ARBA00022490"/>
    </source>
</evidence>